<gene>
    <name evidence="7" type="primary">MORN5</name>
</gene>
<dbReference type="OMA" id="YCRMPDR"/>
<dbReference type="PANTHER" id="PTHR46437:SF1">
    <property type="entry name" value="MORN REPEAT-CONTAINING PROTEIN 5"/>
    <property type="match status" value="1"/>
</dbReference>
<proteinExistence type="predicted"/>
<keyword evidence="3" id="KW-0677">Repeat</keyword>
<dbReference type="AlphaFoldDB" id="A0A8C4ZNT5"/>
<keyword evidence="6" id="KW-0966">Cell projection</keyword>
<dbReference type="Proteomes" id="UP000694546">
    <property type="component" value="Chromosome 4"/>
</dbReference>
<dbReference type="Ensembl" id="ENSGMOT00000018221.2">
    <property type="protein sequence ID" value="ENSGMOP00000017783.2"/>
    <property type="gene ID" value="ENSGMOG00000016571.2"/>
</dbReference>
<evidence type="ECO:0000256" key="1">
    <source>
        <dbReference type="ARBA" id="ARBA00004230"/>
    </source>
</evidence>
<name>A0A8C4ZNT5_GADMO</name>
<dbReference type="GO" id="GO:0031514">
    <property type="term" value="C:motile cilium"/>
    <property type="evidence" value="ECO:0007669"/>
    <property type="project" value="UniProtKB-SubCell"/>
</dbReference>
<dbReference type="InterPro" id="IPR003409">
    <property type="entry name" value="MORN"/>
</dbReference>
<evidence type="ECO:0000256" key="6">
    <source>
        <dbReference type="ARBA" id="ARBA00023273"/>
    </source>
</evidence>
<dbReference type="SMART" id="SM00698">
    <property type="entry name" value="MORN"/>
    <property type="match status" value="3"/>
</dbReference>
<organism evidence="7 8">
    <name type="scientific">Gadus morhua</name>
    <name type="common">Atlantic cod</name>
    <dbReference type="NCBI Taxonomy" id="8049"/>
    <lineage>
        <taxon>Eukaryota</taxon>
        <taxon>Metazoa</taxon>
        <taxon>Chordata</taxon>
        <taxon>Craniata</taxon>
        <taxon>Vertebrata</taxon>
        <taxon>Euteleostomi</taxon>
        <taxon>Actinopterygii</taxon>
        <taxon>Neopterygii</taxon>
        <taxon>Teleostei</taxon>
        <taxon>Neoteleostei</taxon>
        <taxon>Acanthomorphata</taxon>
        <taxon>Zeiogadaria</taxon>
        <taxon>Gadariae</taxon>
        <taxon>Gadiformes</taxon>
        <taxon>Gadoidei</taxon>
        <taxon>Gadidae</taxon>
        <taxon>Gadus</taxon>
    </lineage>
</organism>
<keyword evidence="4" id="KW-0282">Flagellum</keyword>
<evidence type="ECO:0000313" key="8">
    <source>
        <dbReference type="Proteomes" id="UP000694546"/>
    </source>
</evidence>
<accession>A0A8C4ZNT5</accession>
<dbReference type="Pfam" id="PF02493">
    <property type="entry name" value="MORN"/>
    <property type="match status" value="3"/>
</dbReference>
<reference evidence="7" key="1">
    <citation type="submission" date="2025-08" db="UniProtKB">
        <authorList>
            <consortium name="Ensembl"/>
        </authorList>
    </citation>
    <scope>IDENTIFICATION</scope>
</reference>
<evidence type="ECO:0000256" key="2">
    <source>
        <dbReference type="ARBA" id="ARBA00016322"/>
    </source>
</evidence>
<evidence type="ECO:0000256" key="3">
    <source>
        <dbReference type="ARBA" id="ARBA00022737"/>
    </source>
</evidence>
<sequence>MHKENDGTKYKEVILRPYLVSMDTPSTPSFVTAVANGKLFLHTIANIIMEPRSYKGDQKNGIMEGTGEYTFPTETTYIGEMKDGMFHGKGVMHFPNGSKYEATWEKGLAKQGTFTFADGLVFQDNDWAYCDGYDRRFYSERCNGLRPAGESQLTDSHPPHVIPEGCYDCGDGFYYPSNRIVKTYTGYFLRTADDREHDWIVRTCRKAWDEIVGHDPDQNKKISRPINSKKSSLLN</sequence>
<dbReference type="InterPro" id="IPR042814">
    <property type="entry name" value="Morn5"/>
</dbReference>
<reference evidence="7" key="2">
    <citation type="submission" date="2025-09" db="UniProtKB">
        <authorList>
            <consortium name="Ensembl"/>
        </authorList>
    </citation>
    <scope>IDENTIFICATION</scope>
</reference>
<keyword evidence="5" id="KW-0969">Cilium</keyword>
<dbReference type="Gene3D" id="2.20.110.10">
    <property type="entry name" value="Histone H3 K4-specific methyltransferase SET7/9 N-terminal domain"/>
    <property type="match status" value="1"/>
</dbReference>
<evidence type="ECO:0000256" key="4">
    <source>
        <dbReference type="ARBA" id="ARBA00022846"/>
    </source>
</evidence>
<dbReference type="SUPFAM" id="SSF82185">
    <property type="entry name" value="Histone H3 K4-specific methyltransferase SET7/9 N-terminal domain"/>
    <property type="match status" value="1"/>
</dbReference>
<evidence type="ECO:0000256" key="5">
    <source>
        <dbReference type="ARBA" id="ARBA00023069"/>
    </source>
</evidence>
<evidence type="ECO:0000313" key="7">
    <source>
        <dbReference type="Ensembl" id="ENSGMOP00000017783.2"/>
    </source>
</evidence>
<protein>
    <recommendedName>
        <fullName evidence="2">MORN repeat-containing protein 5</fullName>
    </recommendedName>
</protein>
<dbReference type="PANTHER" id="PTHR46437">
    <property type="entry name" value="MORN REPEAT-CONTAINING PROTEIN 5"/>
    <property type="match status" value="1"/>
</dbReference>
<comment type="subcellular location">
    <subcellularLocation>
        <location evidence="1">Cell projection</location>
        <location evidence="1">Cilium</location>
        <location evidence="1">Flagellum</location>
    </subcellularLocation>
</comment>
<keyword evidence="8" id="KW-1185">Reference proteome</keyword>
<dbReference type="GeneTree" id="ENSGT00390000018089"/>